<gene>
    <name evidence="9" type="primary">leuS</name>
    <name evidence="15" type="ORF">EVJ47_04315</name>
</gene>
<reference evidence="15 16" key="1">
    <citation type="submission" date="2019-01" db="EMBL/GenBank/DDBJ databases">
        <title>Insights into ecological role of a new deltaproteobacterial order Candidatus Sinidesulfobacterales (Sva0485) by metagenomics and metatranscriptomics.</title>
        <authorList>
            <person name="Tan S."/>
            <person name="Liu J."/>
            <person name="Fang Y."/>
            <person name="Hedlund B.P."/>
            <person name="Lian Z.H."/>
            <person name="Huang L.Y."/>
            <person name="Li J.T."/>
            <person name="Huang L.N."/>
            <person name="Li W.J."/>
            <person name="Jiang H.C."/>
            <person name="Dong H.L."/>
            <person name="Shu W.S."/>
        </authorList>
    </citation>
    <scope>NUCLEOTIDE SEQUENCE [LARGE SCALE GENOMIC DNA]</scope>
    <source>
        <strain evidence="15">AP3</strain>
    </source>
</reference>
<dbReference type="GO" id="GO:0002161">
    <property type="term" value="F:aminoacyl-tRNA deacylase activity"/>
    <property type="evidence" value="ECO:0007669"/>
    <property type="project" value="InterPro"/>
</dbReference>
<evidence type="ECO:0000256" key="3">
    <source>
        <dbReference type="ARBA" id="ARBA00022598"/>
    </source>
</evidence>
<comment type="caution">
    <text evidence="15">The sequence shown here is derived from an EMBL/GenBank/DDBJ whole genome shotgun (WGS) entry which is preliminary data.</text>
</comment>
<feature type="domain" description="Aminoacyl-tRNA synthetase class Ia" evidence="11">
    <location>
        <begin position="422"/>
        <end position="623"/>
    </location>
</feature>
<feature type="short sequence motif" description="'HIGH' region" evidence="9">
    <location>
        <begin position="46"/>
        <end position="56"/>
    </location>
</feature>
<dbReference type="PRINTS" id="PR00985">
    <property type="entry name" value="TRNASYNTHLEU"/>
</dbReference>
<evidence type="ECO:0000259" key="11">
    <source>
        <dbReference type="Pfam" id="PF00133"/>
    </source>
</evidence>
<dbReference type="InterPro" id="IPR009008">
    <property type="entry name" value="Val/Leu/Ile-tRNA-synth_edit"/>
</dbReference>
<keyword evidence="3 9" id="KW-0436">Ligase</keyword>
<evidence type="ECO:0000259" key="12">
    <source>
        <dbReference type="Pfam" id="PF08264"/>
    </source>
</evidence>
<dbReference type="Gene3D" id="3.40.50.620">
    <property type="entry name" value="HUPs"/>
    <property type="match status" value="2"/>
</dbReference>
<dbReference type="CDD" id="cd00812">
    <property type="entry name" value="LeuRS_core"/>
    <property type="match status" value="1"/>
</dbReference>
<feature type="domain" description="Methionyl/Leucyl tRNA synthetase" evidence="13">
    <location>
        <begin position="45"/>
        <end position="185"/>
    </location>
</feature>
<dbReference type="GO" id="GO:0004823">
    <property type="term" value="F:leucine-tRNA ligase activity"/>
    <property type="evidence" value="ECO:0007669"/>
    <property type="project" value="UniProtKB-UniRule"/>
</dbReference>
<evidence type="ECO:0000256" key="1">
    <source>
        <dbReference type="ARBA" id="ARBA00005594"/>
    </source>
</evidence>
<dbReference type="FunFam" id="3.40.50.620:FF:000056">
    <property type="entry name" value="Leucine--tRNA ligase"/>
    <property type="match status" value="1"/>
</dbReference>
<feature type="domain" description="Leucyl-tRNA synthetase editing" evidence="14">
    <location>
        <begin position="225"/>
        <end position="408"/>
    </location>
</feature>
<dbReference type="PANTHER" id="PTHR43740:SF2">
    <property type="entry name" value="LEUCINE--TRNA LIGASE, MITOCHONDRIAL"/>
    <property type="match status" value="1"/>
</dbReference>
<evidence type="ECO:0000256" key="9">
    <source>
        <dbReference type="HAMAP-Rule" id="MF_00049"/>
    </source>
</evidence>
<evidence type="ECO:0000256" key="7">
    <source>
        <dbReference type="ARBA" id="ARBA00023146"/>
    </source>
</evidence>
<dbReference type="Proteomes" id="UP000320813">
    <property type="component" value="Unassembled WGS sequence"/>
</dbReference>
<accession>A0A519BE06</accession>
<keyword evidence="4 9" id="KW-0547">Nucleotide-binding</keyword>
<keyword evidence="6 9" id="KW-0648">Protein biosynthesis</keyword>
<dbReference type="GO" id="GO:0005829">
    <property type="term" value="C:cytosol"/>
    <property type="evidence" value="ECO:0007669"/>
    <property type="project" value="TreeGrafter"/>
</dbReference>
<dbReference type="Gene3D" id="1.10.730.10">
    <property type="entry name" value="Isoleucyl-tRNA Synthetase, Domain 1"/>
    <property type="match status" value="1"/>
</dbReference>
<dbReference type="SUPFAM" id="SSF47323">
    <property type="entry name" value="Anticodon-binding domain of a subclass of class I aminoacyl-tRNA synthetases"/>
    <property type="match status" value="1"/>
</dbReference>
<dbReference type="EMBL" id="SGBD01000001">
    <property type="protein sequence ID" value="RZD15502.1"/>
    <property type="molecule type" value="Genomic_DNA"/>
</dbReference>
<dbReference type="GO" id="GO:0005524">
    <property type="term" value="F:ATP binding"/>
    <property type="evidence" value="ECO:0007669"/>
    <property type="project" value="UniProtKB-UniRule"/>
</dbReference>
<organism evidence="15 16">
    <name type="scientific">Candidatus Acidulodesulfobacterium ferriphilum</name>
    <dbReference type="NCBI Taxonomy" id="2597223"/>
    <lineage>
        <taxon>Bacteria</taxon>
        <taxon>Deltaproteobacteria</taxon>
        <taxon>Candidatus Acidulodesulfobacterales</taxon>
        <taxon>Candidatus Acidulodesulfobacterium</taxon>
    </lineage>
</organism>
<evidence type="ECO:0000256" key="10">
    <source>
        <dbReference type="RuleBase" id="RU363035"/>
    </source>
</evidence>
<evidence type="ECO:0000256" key="8">
    <source>
        <dbReference type="ARBA" id="ARBA00047469"/>
    </source>
</evidence>
<dbReference type="InterPro" id="IPR025709">
    <property type="entry name" value="Leu_tRNA-synth_edit"/>
</dbReference>
<dbReference type="NCBIfam" id="TIGR00396">
    <property type="entry name" value="leuS_bact"/>
    <property type="match status" value="1"/>
</dbReference>
<dbReference type="PROSITE" id="PS00178">
    <property type="entry name" value="AA_TRNA_LIGASE_I"/>
    <property type="match status" value="1"/>
</dbReference>
<dbReference type="Pfam" id="PF08264">
    <property type="entry name" value="Anticodon_1"/>
    <property type="match status" value="1"/>
</dbReference>
<dbReference type="SUPFAM" id="SSF52374">
    <property type="entry name" value="Nucleotidylyl transferase"/>
    <property type="match status" value="1"/>
</dbReference>
<dbReference type="PANTHER" id="PTHR43740">
    <property type="entry name" value="LEUCYL-TRNA SYNTHETASE"/>
    <property type="match status" value="1"/>
</dbReference>
<sequence length="840" mass="96157">MEIDKSYDFNKIESKWQFLWEQEKTFGVQNNISASKPKFYCLEMFPYPSGKIHMGHVRNYAIGDAIARFKRLKGCSVLHPIGFDSFGLPAENAAIKNKTNPSGWTKSNIGSMTLQLKRLGFSYDWDRIVITSDPSYYKWEQLFFLQMLKNGLAYKKASNVNWCESCHTTLANEQVEDGKCWRCGNNVTIKNMEQWFFKITAYAEELLEDLDDLKGWPDKVRTMQKNWIGKSSGLSIFFKIEGSEDSEDGIEIFTTRPDTIFGATFVAMSPFHPLAKKLVKEPEKRIELERIIHNSLVSKDIAEKEGFFTGSYAINPFTDKKIPVYVANFVLMDYGTGAIMSVPAHDERDYEFAKKYNLEIIRVIRHKSGFEKEQDDSLPYMLQGTIVNSGEFNGLSSEEAKEKISAYAEKLGIGKKVINYRLRDWGISRQRYWGCPIPVVYCEKCGTVPLNEIDLPLILPDGITFTGEGASPLEKLESFINTKCPKCGGYARRETDTMDTFVESSWYFLRYTLLNRIEQVPFKKDDISYWLPVDQYVGGVEHAVMHLLYSRFFVKVLRDLNYFDLDEPFENLLTQGMVVKNGAKMSKSKGNVVDPDELIKKFGADTVRLFILFAAPPEKDLEWNDSGVEGAFRFINKFYKTIITAYADIFKNMDNDFTMEDGSADNINQGVKKIVYQLSLVIEKTEAEMNGRYHFNTIISSSMELLNNFNDYMADEIQKEGVLNPADRYLLKYFLNSVIIMLYPFIPHACSEAYEILNGSAIEKAPWPEIKDTGYIQEKCNIAVQINGKMRDLVVADLNASEDSVIEAALDSNKIRKYVAHKSSIKKTIYIKNKLLSIIV</sequence>
<evidence type="ECO:0000256" key="4">
    <source>
        <dbReference type="ARBA" id="ARBA00022741"/>
    </source>
</evidence>
<keyword evidence="2 9" id="KW-0963">Cytoplasm</keyword>
<dbReference type="AlphaFoldDB" id="A0A519BE06"/>
<dbReference type="GO" id="GO:0006429">
    <property type="term" value="P:leucyl-tRNA aminoacylation"/>
    <property type="evidence" value="ECO:0007669"/>
    <property type="project" value="UniProtKB-UniRule"/>
</dbReference>
<dbReference type="Gene3D" id="3.10.20.590">
    <property type="match status" value="1"/>
</dbReference>
<evidence type="ECO:0000313" key="16">
    <source>
        <dbReference type="Proteomes" id="UP000320813"/>
    </source>
</evidence>
<dbReference type="EC" id="6.1.1.4" evidence="9"/>
<dbReference type="InterPro" id="IPR001412">
    <property type="entry name" value="aa-tRNA-synth_I_CS"/>
</dbReference>
<dbReference type="InterPro" id="IPR002300">
    <property type="entry name" value="aa-tRNA-synth_Ia"/>
</dbReference>
<dbReference type="HAMAP" id="MF_00049_B">
    <property type="entry name" value="Leu_tRNA_synth_B"/>
    <property type="match status" value="1"/>
</dbReference>
<dbReference type="FunFam" id="1.10.730.10:FF:000002">
    <property type="entry name" value="Leucine--tRNA ligase"/>
    <property type="match status" value="1"/>
</dbReference>
<comment type="subcellular location">
    <subcellularLocation>
        <location evidence="9">Cytoplasm</location>
    </subcellularLocation>
</comment>
<dbReference type="Pfam" id="PF00133">
    <property type="entry name" value="tRNA-synt_1"/>
    <property type="match status" value="1"/>
</dbReference>
<dbReference type="Pfam" id="PF09334">
    <property type="entry name" value="tRNA-synt_1g"/>
    <property type="match status" value="1"/>
</dbReference>
<name>A0A519BE06_9DELT</name>
<feature type="short sequence motif" description="'KMSKS' region" evidence="9">
    <location>
        <begin position="584"/>
        <end position="588"/>
    </location>
</feature>
<keyword evidence="7 9" id="KW-0030">Aminoacyl-tRNA synthetase</keyword>
<evidence type="ECO:0000313" key="15">
    <source>
        <dbReference type="EMBL" id="RZD15502.1"/>
    </source>
</evidence>
<evidence type="ECO:0000256" key="6">
    <source>
        <dbReference type="ARBA" id="ARBA00022917"/>
    </source>
</evidence>
<evidence type="ECO:0000259" key="13">
    <source>
        <dbReference type="Pfam" id="PF09334"/>
    </source>
</evidence>
<feature type="binding site" evidence="9">
    <location>
        <position position="587"/>
    </location>
    <ligand>
        <name>ATP</name>
        <dbReference type="ChEBI" id="CHEBI:30616"/>
    </ligand>
</feature>
<protein>
    <recommendedName>
        <fullName evidence="9">Leucine--tRNA ligase</fullName>
        <ecNumber evidence="9">6.1.1.4</ecNumber>
    </recommendedName>
    <alternativeName>
        <fullName evidence="9">Leucyl-tRNA synthetase</fullName>
        <shortName evidence="9">LeuRS</shortName>
    </alternativeName>
</protein>
<comment type="similarity">
    <text evidence="1 9 10">Belongs to the class-I aminoacyl-tRNA synthetase family.</text>
</comment>
<dbReference type="InterPro" id="IPR002302">
    <property type="entry name" value="Leu-tRNA-ligase"/>
</dbReference>
<evidence type="ECO:0000256" key="2">
    <source>
        <dbReference type="ARBA" id="ARBA00022490"/>
    </source>
</evidence>
<keyword evidence="5 9" id="KW-0067">ATP-binding</keyword>
<evidence type="ECO:0000256" key="5">
    <source>
        <dbReference type="ARBA" id="ARBA00022840"/>
    </source>
</evidence>
<proteinExistence type="inferred from homology"/>
<evidence type="ECO:0000259" key="14">
    <source>
        <dbReference type="Pfam" id="PF13603"/>
    </source>
</evidence>
<dbReference type="InterPro" id="IPR014729">
    <property type="entry name" value="Rossmann-like_a/b/a_fold"/>
</dbReference>
<feature type="domain" description="Methionyl/Valyl/Leucyl/Isoleucyl-tRNA synthetase anticodon-binding" evidence="12">
    <location>
        <begin position="672"/>
        <end position="793"/>
    </location>
</feature>
<dbReference type="SUPFAM" id="SSF50677">
    <property type="entry name" value="ValRS/IleRS/LeuRS editing domain"/>
    <property type="match status" value="1"/>
</dbReference>
<dbReference type="InterPro" id="IPR009080">
    <property type="entry name" value="tRNAsynth_Ia_anticodon-bd"/>
</dbReference>
<dbReference type="FunFam" id="3.40.50.620:FF:000003">
    <property type="entry name" value="Leucine--tRNA ligase"/>
    <property type="match status" value="1"/>
</dbReference>
<dbReference type="InterPro" id="IPR013155">
    <property type="entry name" value="M/V/L/I-tRNA-synth_anticd-bd"/>
</dbReference>
<comment type="catalytic activity">
    <reaction evidence="8 9">
        <text>tRNA(Leu) + L-leucine + ATP = L-leucyl-tRNA(Leu) + AMP + diphosphate</text>
        <dbReference type="Rhea" id="RHEA:11688"/>
        <dbReference type="Rhea" id="RHEA-COMP:9613"/>
        <dbReference type="Rhea" id="RHEA-COMP:9622"/>
        <dbReference type="ChEBI" id="CHEBI:30616"/>
        <dbReference type="ChEBI" id="CHEBI:33019"/>
        <dbReference type="ChEBI" id="CHEBI:57427"/>
        <dbReference type="ChEBI" id="CHEBI:78442"/>
        <dbReference type="ChEBI" id="CHEBI:78494"/>
        <dbReference type="ChEBI" id="CHEBI:456215"/>
        <dbReference type="EC" id="6.1.1.4"/>
    </reaction>
</comment>
<dbReference type="InterPro" id="IPR015413">
    <property type="entry name" value="Methionyl/Leucyl_tRNA_Synth"/>
</dbReference>
<dbReference type="Pfam" id="PF13603">
    <property type="entry name" value="tRNA-synt_1_2"/>
    <property type="match status" value="1"/>
</dbReference>